<reference evidence="4" key="1">
    <citation type="submission" date="2017-03" db="EMBL/GenBank/DDBJ databases">
        <title>Phytopthora megakarya and P. palmivora, two closely related causual agents of cacao black pod achieved similar genome size and gene model numbers by different mechanisms.</title>
        <authorList>
            <person name="Ali S."/>
            <person name="Shao J."/>
            <person name="Larry D.J."/>
            <person name="Kronmiller B."/>
            <person name="Shen D."/>
            <person name="Strem M.D."/>
            <person name="Melnick R.L."/>
            <person name="Guiltinan M.J."/>
            <person name="Tyler B.M."/>
            <person name="Meinhardt L.W."/>
            <person name="Bailey B.A."/>
        </authorList>
    </citation>
    <scope>NUCLEOTIDE SEQUENCE [LARGE SCALE GENOMIC DNA]</scope>
    <source>
        <strain evidence="4">zdho120</strain>
    </source>
</reference>
<dbReference type="InterPro" id="IPR002156">
    <property type="entry name" value="RNaseH_domain"/>
</dbReference>
<sequence>MHEAEEQTRAGQERGAETIVVHDKPKVGSKFEADREAAAIMDPVSLLVNSPTADMFKEGEADESSQDFAVYAAALYQVKDEDFRGGKNLNVAKRSFTILQQKVVEAPILRHFDRAKLVYVMLFANEWALSSTLLQNDDEKLHPVRFCGRVLKDAEMNYHPAEKEVLALLLLLKTCYTQLVGKTIHVHTRFSTLDWVHKSKTLFGRTTQFAVMLSPWRLVVTRVNEKDCAFAQLVQAGLTSFLDLEDSLEAVAPAAKRSLRVRVDPELLYARLLPSHTGFVISFDGSAKTEKYEWAIVTAASAFLESTTVNVAEYSGMNNGVTAALDHGAEDLVITRDPAIPKVIACKKDSLMTKLNHHRELTARLNSVRYFHVVREYNRAADSLASEALESKTSKVRPRRFTELTELNRIREVIYKQQASNPTHGISSYDTGSGTRLIPNLFFDFVRSEPEFVTITTTSQAKSKERRVWFADQEGDQHERAQWEEANGTPTEVPRMTETKEITPTAVALDTATPSTADAIELLEVQCERRRRIAVAQNEELRWHNLKAVMQGDEAKLGYKAARDALKMYEKFVLSEEGILLYEGANRRKGGQQAKNTTLRLVVPTTMIQEVLQN</sequence>
<dbReference type="PANTHER" id="PTHR33064">
    <property type="entry name" value="POL PROTEIN"/>
    <property type="match status" value="1"/>
</dbReference>
<accession>A0A225VYC5</accession>
<dbReference type="InterPro" id="IPR043502">
    <property type="entry name" value="DNA/RNA_pol_sf"/>
</dbReference>
<evidence type="ECO:0000259" key="1">
    <source>
        <dbReference type="Pfam" id="PF13456"/>
    </source>
</evidence>
<dbReference type="Proteomes" id="UP000198211">
    <property type="component" value="Unassembled WGS sequence"/>
</dbReference>
<dbReference type="SUPFAM" id="SSF53098">
    <property type="entry name" value="Ribonuclease H-like"/>
    <property type="match status" value="1"/>
</dbReference>
<name>A0A225VYC5_9STRA</name>
<dbReference type="PANTHER" id="PTHR33064:SF37">
    <property type="entry name" value="RIBONUCLEASE H"/>
    <property type="match status" value="1"/>
</dbReference>
<evidence type="ECO:0000313" key="4">
    <source>
        <dbReference type="Proteomes" id="UP000198211"/>
    </source>
</evidence>
<keyword evidence="4" id="KW-1185">Reference proteome</keyword>
<dbReference type="Pfam" id="PF17919">
    <property type="entry name" value="RT_RNaseH_2"/>
    <property type="match status" value="1"/>
</dbReference>
<dbReference type="GO" id="GO:0003676">
    <property type="term" value="F:nucleic acid binding"/>
    <property type="evidence" value="ECO:0007669"/>
    <property type="project" value="InterPro"/>
</dbReference>
<dbReference type="EMBL" id="NBNE01002543">
    <property type="protein sequence ID" value="OWZ10144.1"/>
    <property type="molecule type" value="Genomic_DNA"/>
</dbReference>
<evidence type="ECO:0008006" key="5">
    <source>
        <dbReference type="Google" id="ProtNLM"/>
    </source>
</evidence>
<dbReference type="AlphaFoldDB" id="A0A225VYC5"/>
<dbReference type="InterPro" id="IPR041577">
    <property type="entry name" value="RT_RNaseH_2"/>
</dbReference>
<dbReference type="InterPro" id="IPR036397">
    <property type="entry name" value="RNaseH_sf"/>
</dbReference>
<organism evidence="3 4">
    <name type="scientific">Phytophthora megakarya</name>
    <dbReference type="NCBI Taxonomy" id="4795"/>
    <lineage>
        <taxon>Eukaryota</taxon>
        <taxon>Sar</taxon>
        <taxon>Stramenopiles</taxon>
        <taxon>Oomycota</taxon>
        <taxon>Peronosporomycetes</taxon>
        <taxon>Peronosporales</taxon>
        <taxon>Peronosporaceae</taxon>
        <taxon>Phytophthora</taxon>
    </lineage>
</organism>
<feature type="domain" description="Reverse transcriptase/retrotransposon-derived protein RNase H-like" evidence="2">
    <location>
        <begin position="93"/>
        <end position="186"/>
    </location>
</feature>
<gene>
    <name evidence="3" type="ORF">PHMEG_00017050</name>
</gene>
<dbReference type="GO" id="GO:0004523">
    <property type="term" value="F:RNA-DNA hybrid ribonuclease activity"/>
    <property type="evidence" value="ECO:0007669"/>
    <property type="project" value="InterPro"/>
</dbReference>
<evidence type="ECO:0000259" key="2">
    <source>
        <dbReference type="Pfam" id="PF17919"/>
    </source>
</evidence>
<comment type="caution">
    <text evidence="3">The sequence shown here is derived from an EMBL/GenBank/DDBJ whole genome shotgun (WGS) entry which is preliminary data.</text>
</comment>
<dbReference type="InterPro" id="IPR051320">
    <property type="entry name" value="Viral_Replic_Matur_Polypro"/>
</dbReference>
<dbReference type="InterPro" id="IPR012337">
    <property type="entry name" value="RNaseH-like_sf"/>
</dbReference>
<evidence type="ECO:0000313" key="3">
    <source>
        <dbReference type="EMBL" id="OWZ10144.1"/>
    </source>
</evidence>
<proteinExistence type="predicted"/>
<dbReference type="Gene3D" id="3.30.420.10">
    <property type="entry name" value="Ribonuclease H-like superfamily/Ribonuclease H"/>
    <property type="match status" value="1"/>
</dbReference>
<protein>
    <recommendedName>
        <fullName evidence="5">Reverse transcriptase/retrotransposon-derived protein RNase H-like domain-containing protein</fullName>
    </recommendedName>
</protein>
<dbReference type="SUPFAM" id="SSF56672">
    <property type="entry name" value="DNA/RNA polymerases"/>
    <property type="match status" value="1"/>
</dbReference>
<feature type="domain" description="RNase H type-1" evidence="1">
    <location>
        <begin position="298"/>
        <end position="388"/>
    </location>
</feature>
<dbReference type="OrthoDB" id="112117at2759"/>
<dbReference type="Pfam" id="PF13456">
    <property type="entry name" value="RVT_3"/>
    <property type="match status" value="1"/>
</dbReference>